<evidence type="ECO:0000313" key="3">
    <source>
        <dbReference type="Proteomes" id="UP000240830"/>
    </source>
</evidence>
<organism evidence="2 3">
    <name type="scientific">Paramicrosporidium saccamoebae</name>
    <dbReference type="NCBI Taxonomy" id="1246581"/>
    <lineage>
        <taxon>Eukaryota</taxon>
        <taxon>Fungi</taxon>
        <taxon>Fungi incertae sedis</taxon>
        <taxon>Cryptomycota</taxon>
        <taxon>Cryptomycota incertae sedis</taxon>
        <taxon>Paramicrosporidium</taxon>
    </lineage>
</organism>
<feature type="region of interest" description="Disordered" evidence="1">
    <location>
        <begin position="1"/>
        <end position="36"/>
    </location>
</feature>
<evidence type="ECO:0000256" key="1">
    <source>
        <dbReference type="SAM" id="MobiDB-lite"/>
    </source>
</evidence>
<dbReference type="AlphaFoldDB" id="A0A2H9TJV5"/>
<dbReference type="EMBL" id="MTSL01000149">
    <property type="protein sequence ID" value="PJF18041.1"/>
    <property type="molecule type" value="Genomic_DNA"/>
</dbReference>
<name>A0A2H9TJV5_9FUNG</name>
<reference evidence="2 3" key="1">
    <citation type="submission" date="2016-10" db="EMBL/GenBank/DDBJ databases">
        <title>The genome of Paramicrosporidium saccamoebae is the missing link in understanding Cryptomycota and Microsporidia evolution.</title>
        <authorList>
            <person name="Quandt C.A."/>
            <person name="Beaudet D."/>
            <person name="Corsaro D."/>
            <person name="Michel R."/>
            <person name="Corradi N."/>
            <person name="James T."/>
        </authorList>
    </citation>
    <scope>NUCLEOTIDE SEQUENCE [LARGE SCALE GENOMIC DNA]</scope>
    <source>
        <strain evidence="2 3">KSL3</strain>
    </source>
</reference>
<comment type="caution">
    <text evidence="2">The sequence shown here is derived from an EMBL/GenBank/DDBJ whole genome shotgun (WGS) entry which is preliminary data.</text>
</comment>
<dbReference type="Proteomes" id="UP000240830">
    <property type="component" value="Unassembled WGS sequence"/>
</dbReference>
<evidence type="ECO:0000313" key="2">
    <source>
        <dbReference type="EMBL" id="PJF18041.1"/>
    </source>
</evidence>
<keyword evidence="3" id="KW-1185">Reference proteome</keyword>
<protein>
    <submittedName>
        <fullName evidence="2">Uncharacterized protein</fullName>
    </submittedName>
</protein>
<proteinExistence type="predicted"/>
<accession>A0A2H9TJV5</accession>
<gene>
    <name evidence="2" type="ORF">PSACC_02178</name>
</gene>
<sequence>MPPRPMSSKTLPARDVGRTPRATPSKTTPARKQRTDPLISDCSAIELAKGATVPSRNGGIARNPLLPKDFGFAAAEAAVCAAGPGSSHGFYQHPMV</sequence>